<name>A0AAN8GY28_9TELE</name>
<reference evidence="2 3" key="1">
    <citation type="journal article" date="2023" name="Mol. Biol. Evol.">
        <title>Genomics of Secondarily Temperate Adaptation in the Only Non-Antarctic Icefish.</title>
        <authorList>
            <person name="Rivera-Colon A.G."/>
            <person name="Rayamajhi N."/>
            <person name="Minhas B.F."/>
            <person name="Madrigal G."/>
            <person name="Bilyk K.T."/>
            <person name="Yoon V."/>
            <person name="Hune M."/>
            <person name="Gregory S."/>
            <person name="Cheng C.H.C."/>
            <person name="Catchen J.M."/>
        </authorList>
    </citation>
    <scope>NUCLEOTIDE SEQUENCE [LARGE SCALE GENOMIC DNA]</scope>
    <source>
        <strain evidence="2">JC2023a</strain>
    </source>
</reference>
<accession>A0AAN8GY28</accession>
<keyword evidence="3" id="KW-1185">Reference proteome</keyword>
<feature type="compositionally biased region" description="Polar residues" evidence="1">
    <location>
        <begin position="24"/>
        <end position="33"/>
    </location>
</feature>
<evidence type="ECO:0000256" key="1">
    <source>
        <dbReference type="SAM" id="MobiDB-lite"/>
    </source>
</evidence>
<evidence type="ECO:0000313" key="2">
    <source>
        <dbReference type="EMBL" id="KAK5895163.1"/>
    </source>
</evidence>
<gene>
    <name evidence="2" type="ORF">CesoFtcFv8_011781</name>
</gene>
<evidence type="ECO:0000313" key="3">
    <source>
        <dbReference type="Proteomes" id="UP001335648"/>
    </source>
</evidence>
<dbReference type="Proteomes" id="UP001335648">
    <property type="component" value="Unassembled WGS sequence"/>
</dbReference>
<dbReference type="EMBL" id="JAULUE010002054">
    <property type="protein sequence ID" value="KAK5895163.1"/>
    <property type="molecule type" value="Genomic_DNA"/>
</dbReference>
<organism evidence="2 3">
    <name type="scientific">Champsocephalus esox</name>
    <name type="common">pike icefish</name>
    <dbReference type="NCBI Taxonomy" id="159716"/>
    <lineage>
        <taxon>Eukaryota</taxon>
        <taxon>Metazoa</taxon>
        <taxon>Chordata</taxon>
        <taxon>Craniata</taxon>
        <taxon>Vertebrata</taxon>
        <taxon>Euteleostomi</taxon>
        <taxon>Actinopterygii</taxon>
        <taxon>Neopterygii</taxon>
        <taxon>Teleostei</taxon>
        <taxon>Neoteleostei</taxon>
        <taxon>Acanthomorphata</taxon>
        <taxon>Eupercaria</taxon>
        <taxon>Perciformes</taxon>
        <taxon>Notothenioidei</taxon>
        <taxon>Channichthyidae</taxon>
        <taxon>Champsocephalus</taxon>
    </lineage>
</organism>
<protein>
    <submittedName>
        <fullName evidence="2">Uncharacterized protein</fullName>
    </submittedName>
</protein>
<feature type="region of interest" description="Disordered" evidence="1">
    <location>
        <begin position="1"/>
        <end position="33"/>
    </location>
</feature>
<proteinExistence type="predicted"/>
<sequence length="72" mass="7718">MSGETGRRRGNPRETLPAHCGISPSDTLGTQKGVTARPCSPSLTCAWCLHQISLTITELEAKTYCTVKSQAL</sequence>
<dbReference type="AlphaFoldDB" id="A0AAN8GY28"/>
<comment type="caution">
    <text evidence="2">The sequence shown here is derived from an EMBL/GenBank/DDBJ whole genome shotgun (WGS) entry which is preliminary data.</text>
</comment>